<dbReference type="InterPro" id="IPR018616">
    <property type="entry name" value="GUCD1"/>
</dbReference>
<dbReference type="EMBL" id="LEKV01001534">
    <property type="protein sequence ID" value="KVI06994.1"/>
    <property type="molecule type" value="Genomic_DNA"/>
</dbReference>
<dbReference type="PANTHER" id="PTHR31400:SF2">
    <property type="entry name" value="GUANYLATE CYCLASE"/>
    <property type="match status" value="1"/>
</dbReference>
<protein>
    <submittedName>
        <fullName evidence="1">Guanylyl cyclase</fullName>
    </submittedName>
</protein>
<dbReference type="Gene3D" id="3.90.70.10">
    <property type="entry name" value="Cysteine proteinases"/>
    <property type="match status" value="1"/>
</dbReference>
<sequence>MWPLHILFDKLLNGGSNVPEEIDDMSLVESYNFKSLLKNEQGKKEVLGRSHFIDVPHIKQERTWDCGLACVLMVLRTLSIKYYDIKDLEEFCCTTSIWTVDLAYLLQKLSISFSYITVTLGANPTFSLETFYEKQLADDIERVNMLFRGSQEAGINIECRSIKGDEIAFLILSGKYIVIALVDQYILSRPWTENVYASDFYSDSSGYTGHYIVICGYDAHTDEFEIRDPASSSKCYCIPISSAFETVKTGVKRQSRQDAWKRLANPLAQMKISS</sequence>
<accession>A0A103YDB2</accession>
<evidence type="ECO:0000313" key="1">
    <source>
        <dbReference type="EMBL" id="KVI06994.1"/>
    </source>
</evidence>
<keyword evidence="2" id="KW-1185">Reference proteome</keyword>
<dbReference type="PANTHER" id="PTHR31400">
    <property type="entry name" value="GUANYLYL CYCLASE DOMAIN CONTAINING PROTEIN 1 GUCD1"/>
    <property type="match status" value="1"/>
</dbReference>
<dbReference type="STRING" id="59895.A0A103YDB2"/>
<reference evidence="1 2" key="1">
    <citation type="journal article" date="2016" name="Sci. Rep.">
        <title>The genome sequence of the outbreeding globe artichoke constructed de novo incorporating a phase-aware low-pass sequencing strategy of F1 progeny.</title>
        <authorList>
            <person name="Scaglione D."/>
            <person name="Reyes-Chin-Wo S."/>
            <person name="Acquadro A."/>
            <person name="Froenicke L."/>
            <person name="Portis E."/>
            <person name="Beitel C."/>
            <person name="Tirone M."/>
            <person name="Mauro R."/>
            <person name="Lo Monaco A."/>
            <person name="Mauromicale G."/>
            <person name="Faccioli P."/>
            <person name="Cattivelli L."/>
            <person name="Rieseberg L."/>
            <person name="Michelmore R."/>
            <person name="Lanteri S."/>
        </authorList>
    </citation>
    <scope>NUCLEOTIDE SEQUENCE [LARGE SCALE GENOMIC DNA]</scope>
    <source>
        <strain evidence="1">2C</strain>
    </source>
</reference>
<evidence type="ECO:0000313" key="2">
    <source>
        <dbReference type="Proteomes" id="UP000243975"/>
    </source>
</evidence>
<gene>
    <name evidence="1" type="ORF">Ccrd_014655</name>
</gene>
<organism evidence="1 2">
    <name type="scientific">Cynara cardunculus var. scolymus</name>
    <name type="common">Globe artichoke</name>
    <name type="synonym">Cynara scolymus</name>
    <dbReference type="NCBI Taxonomy" id="59895"/>
    <lineage>
        <taxon>Eukaryota</taxon>
        <taxon>Viridiplantae</taxon>
        <taxon>Streptophyta</taxon>
        <taxon>Embryophyta</taxon>
        <taxon>Tracheophyta</taxon>
        <taxon>Spermatophyta</taxon>
        <taxon>Magnoliopsida</taxon>
        <taxon>eudicotyledons</taxon>
        <taxon>Gunneridae</taxon>
        <taxon>Pentapetalae</taxon>
        <taxon>asterids</taxon>
        <taxon>campanulids</taxon>
        <taxon>Asterales</taxon>
        <taxon>Asteraceae</taxon>
        <taxon>Carduoideae</taxon>
        <taxon>Cardueae</taxon>
        <taxon>Carduinae</taxon>
        <taxon>Cynara</taxon>
    </lineage>
</organism>
<name>A0A103YDB2_CYNCS</name>
<dbReference type="Gramene" id="KVI06994">
    <property type="protein sequence ID" value="KVI06994"/>
    <property type="gene ID" value="Ccrd_014655"/>
</dbReference>
<proteinExistence type="predicted"/>
<dbReference type="AlphaFoldDB" id="A0A103YDB2"/>
<comment type="caution">
    <text evidence="1">The sequence shown here is derived from an EMBL/GenBank/DDBJ whole genome shotgun (WGS) entry which is preliminary data.</text>
</comment>
<dbReference type="Proteomes" id="UP000243975">
    <property type="component" value="Unassembled WGS sequence"/>
</dbReference>
<dbReference type="Pfam" id="PF09778">
    <property type="entry name" value="Guanylate_cyc_2"/>
    <property type="match status" value="1"/>
</dbReference>
<dbReference type="OMA" id="VQDIQKH"/>